<dbReference type="PANTHER" id="PTHR21661:SF35">
    <property type="entry name" value="EPOXIDE HYDROLASE"/>
    <property type="match status" value="1"/>
</dbReference>
<comment type="caution">
    <text evidence="3">The sequence shown here is derived from an EMBL/GenBank/DDBJ whole genome shotgun (WGS) entry which is preliminary data.</text>
</comment>
<dbReference type="InterPro" id="IPR000639">
    <property type="entry name" value="Epox_hydrolase-like"/>
</dbReference>
<comment type="similarity">
    <text evidence="1">Belongs to the peptidase S33 family.</text>
</comment>
<gene>
    <name evidence="3" type="ORF">M0651_06855</name>
</gene>
<evidence type="ECO:0000256" key="1">
    <source>
        <dbReference type="ARBA" id="ARBA00010088"/>
    </source>
</evidence>
<protein>
    <submittedName>
        <fullName evidence="3">Alpha/beta hydrolase</fullName>
    </submittedName>
</protein>
<dbReference type="GO" id="GO:0097176">
    <property type="term" value="P:epoxide metabolic process"/>
    <property type="evidence" value="ECO:0007669"/>
    <property type="project" value="TreeGrafter"/>
</dbReference>
<dbReference type="InterPro" id="IPR029058">
    <property type="entry name" value="AB_hydrolase_fold"/>
</dbReference>
<dbReference type="RefSeq" id="WP_248551096.1">
    <property type="nucleotide sequence ID" value="NZ_JALPRK010000004.1"/>
</dbReference>
<dbReference type="GO" id="GO:0004301">
    <property type="term" value="F:epoxide hydrolase activity"/>
    <property type="evidence" value="ECO:0007669"/>
    <property type="project" value="TreeGrafter"/>
</dbReference>
<dbReference type="PRINTS" id="PR00412">
    <property type="entry name" value="EPOXHYDRLASE"/>
</dbReference>
<keyword evidence="4" id="KW-1185">Reference proteome</keyword>
<evidence type="ECO:0000313" key="4">
    <source>
        <dbReference type="Proteomes" id="UP001139534"/>
    </source>
</evidence>
<dbReference type="SUPFAM" id="SSF53474">
    <property type="entry name" value="alpha/beta-Hydrolases"/>
    <property type="match status" value="1"/>
</dbReference>
<sequence length="97" mass="11229">MIYWVTNTVGSAAQIYYENTHALPPLGYIAVPTALALFKADILPPPREWATRHLNVTRWTSMPRGGHFTAMEEPELMAEDIREFFRPFRTIRPAQFH</sequence>
<organism evidence="3 4">
    <name type="scientific">Paenibacillus mellifer</name>
    <dbReference type="NCBI Taxonomy" id="2937794"/>
    <lineage>
        <taxon>Bacteria</taxon>
        <taxon>Bacillati</taxon>
        <taxon>Bacillota</taxon>
        <taxon>Bacilli</taxon>
        <taxon>Bacillales</taxon>
        <taxon>Paenibacillaceae</taxon>
        <taxon>Paenibacillus</taxon>
    </lineage>
</organism>
<name>A0A9X1XX29_9BACL</name>
<proteinExistence type="inferred from homology"/>
<evidence type="ECO:0000256" key="2">
    <source>
        <dbReference type="ARBA" id="ARBA00022801"/>
    </source>
</evidence>
<reference evidence="3" key="1">
    <citation type="submission" date="2022-04" db="EMBL/GenBank/DDBJ databases">
        <authorList>
            <person name="Seo M.-J."/>
        </authorList>
    </citation>
    <scope>NUCLEOTIDE SEQUENCE</scope>
    <source>
        <strain evidence="3">MBLB2552</strain>
    </source>
</reference>
<keyword evidence="2 3" id="KW-0378">Hydrolase</keyword>
<accession>A0A9X1XX29</accession>
<dbReference type="Proteomes" id="UP001139534">
    <property type="component" value="Unassembled WGS sequence"/>
</dbReference>
<dbReference type="EMBL" id="JALPRK010000004">
    <property type="protein sequence ID" value="MCK8486894.1"/>
    <property type="molecule type" value="Genomic_DNA"/>
</dbReference>
<dbReference type="PANTHER" id="PTHR21661">
    <property type="entry name" value="EPOXIDE HYDROLASE 1-RELATED"/>
    <property type="match status" value="1"/>
</dbReference>
<evidence type="ECO:0000313" key="3">
    <source>
        <dbReference type="EMBL" id="MCK8486894.1"/>
    </source>
</evidence>
<dbReference type="Gene3D" id="3.40.50.1820">
    <property type="entry name" value="alpha/beta hydrolase"/>
    <property type="match status" value="1"/>
</dbReference>
<dbReference type="AlphaFoldDB" id="A0A9X1XX29"/>